<evidence type="ECO:0000259" key="3">
    <source>
        <dbReference type="Pfam" id="PF01823"/>
    </source>
</evidence>
<feature type="compositionally biased region" description="Low complexity" evidence="1">
    <location>
        <begin position="164"/>
        <end position="178"/>
    </location>
</feature>
<feature type="region of interest" description="Disordered" evidence="1">
    <location>
        <begin position="156"/>
        <end position="367"/>
    </location>
</feature>
<feature type="compositionally biased region" description="Polar residues" evidence="1">
    <location>
        <begin position="324"/>
        <end position="341"/>
    </location>
</feature>
<feature type="compositionally biased region" description="Low complexity" evidence="1">
    <location>
        <begin position="240"/>
        <end position="296"/>
    </location>
</feature>
<name>A0A547P7H1_9SPHN</name>
<gene>
    <name evidence="4" type="ORF">FGU71_14000</name>
</gene>
<protein>
    <recommendedName>
        <fullName evidence="3">MACPF domain-containing protein</fullName>
    </recommendedName>
</protein>
<feature type="compositionally biased region" description="Low complexity" evidence="1">
    <location>
        <begin position="304"/>
        <end position="323"/>
    </location>
</feature>
<reference evidence="4 5" key="1">
    <citation type="submission" date="2019-06" db="EMBL/GenBank/DDBJ databases">
        <title>Erythrobacter insulae sp. nov., isolated from a tidal flat.</title>
        <authorList>
            <person name="Yoon J.-H."/>
        </authorList>
    </citation>
    <scope>NUCLEOTIDE SEQUENCE [LARGE SCALE GENOMIC DNA]</scope>
    <source>
        <strain evidence="4 5">JBTF-M21</strain>
    </source>
</reference>
<evidence type="ECO:0000256" key="2">
    <source>
        <dbReference type="SAM" id="SignalP"/>
    </source>
</evidence>
<feature type="signal peptide" evidence="2">
    <location>
        <begin position="1"/>
        <end position="22"/>
    </location>
</feature>
<dbReference type="OrthoDB" id="8457000at2"/>
<sequence>MIMSRKAFQAVRAGLLLGCASALTTGLIVPAASQQVFVGDNGIYGQNVARADYEGGSIRQISATEWGEYDTNGNLQHTYRETSRDDWAVEMWDESRKVWISVNMLYGIINRTDPGGSHGHILGTIISATANASNPKVALPAPPDGEGDWYRKRFVNSSQSSSTPPWQGGQSQQLGQAPAPSPPPWQGGQSQPMEPRQPPANGGGWANQQQPQPPQQGGNGWASQQQPQQPQQGGNGWASQQQPQQPQQGSNGWASQQQPQQPQQGGNGWASQQQTPQQPPSQQGGNGWGNQQQPQQNGGGGWAGNQPQQPQQNGGGWNNSQQPAQTTNSGGWANNTSSSGTAKPWEKTGDGFNGTNNSNTGSGFGGADAVDPFEEIVGVWVESNKPYRSEASNNGNLVAWTGPRLVRFKKVSDTSIAIQSDLFAWDLLQKTGPGKYSGRGITVSISKSGSSEYMQISGGRSGGSFEPARTADGGLSKARFSEEVQGSRDDRRGLFNQDGLTREWNNNFHSYDALNMNLFNAAAGRKVQIFKQPGSFDYAVDDNINLGLPYGLRGNRVRSSSSRQTEALITNAAEFQKTMSMSFGGGIKLPKVGFGVNYSREKTAGTSTRSSSLNAIGIARIERYALILDPPNIQLSDNFKRAIDQLANGRMTARQFRETYGSHYSKAIVYGGLGKAEKTMTSEQVASFVSEKYQAGGEGNLKGANLSGSFGESKSSSNSNESVFTRDEFEAVGGSGSMSFSGWSVSDADTVPVRYDLRPLSDLINPIFLDISTYEDLTKYLKAYNALKAEIDNYVESAPKLSNRTVGPKIYEIFVDRLYCTNKGDNDGNSAYVYGKFTLLYRGDARDSQSITLMDSSENGQKMFCGSGASGAQRIGKKALVTVTANSQYSGGGDHGWMGFVSTQASYEDEGWKDKQDPIAPLPGMGRLFPIATKANGKIQKEIYGLYPAPNLVLEYTIRELK</sequence>
<keyword evidence="2" id="KW-0732">Signal</keyword>
<proteinExistence type="predicted"/>
<evidence type="ECO:0000313" key="5">
    <source>
        <dbReference type="Proteomes" id="UP000316343"/>
    </source>
</evidence>
<accession>A0A547P7H1</accession>
<dbReference type="EMBL" id="VHJK01000002">
    <property type="protein sequence ID" value="TRD10096.1"/>
    <property type="molecule type" value="Genomic_DNA"/>
</dbReference>
<organism evidence="4 5">
    <name type="scientific">Erythrobacter insulae</name>
    <dbReference type="NCBI Taxonomy" id="2584124"/>
    <lineage>
        <taxon>Bacteria</taxon>
        <taxon>Pseudomonadati</taxon>
        <taxon>Pseudomonadota</taxon>
        <taxon>Alphaproteobacteria</taxon>
        <taxon>Sphingomonadales</taxon>
        <taxon>Erythrobacteraceae</taxon>
        <taxon>Erythrobacter/Porphyrobacter group</taxon>
        <taxon>Erythrobacter</taxon>
    </lineage>
</organism>
<comment type="caution">
    <text evidence="4">The sequence shown here is derived from an EMBL/GenBank/DDBJ whole genome shotgun (WGS) entry which is preliminary data.</text>
</comment>
<feature type="chain" id="PRO_5021889914" description="MACPF domain-containing protein" evidence="2">
    <location>
        <begin position="23"/>
        <end position="962"/>
    </location>
</feature>
<evidence type="ECO:0000313" key="4">
    <source>
        <dbReference type="EMBL" id="TRD10096.1"/>
    </source>
</evidence>
<dbReference type="AlphaFoldDB" id="A0A547P7H1"/>
<dbReference type="Pfam" id="PF01823">
    <property type="entry name" value="MACPF"/>
    <property type="match status" value="1"/>
</dbReference>
<keyword evidence="5" id="KW-1185">Reference proteome</keyword>
<dbReference type="RefSeq" id="WP_142789409.1">
    <property type="nucleotide sequence ID" value="NZ_VHJK01000002.1"/>
</dbReference>
<feature type="compositionally biased region" description="Low complexity" evidence="1">
    <location>
        <begin position="221"/>
        <end position="232"/>
    </location>
</feature>
<feature type="domain" description="MACPF" evidence="3">
    <location>
        <begin position="619"/>
        <end position="767"/>
    </location>
</feature>
<dbReference type="Proteomes" id="UP000316343">
    <property type="component" value="Unassembled WGS sequence"/>
</dbReference>
<dbReference type="InterPro" id="IPR020864">
    <property type="entry name" value="MACPF"/>
</dbReference>
<evidence type="ECO:0000256" key="1">
    <source>
        <dbReference type="SAM" id="MobiDB-lite"/>
    </source>
</evidence>